<keyword evidence="1" id="KW-0813">Transport</keyword>
<feature type="transmembrane region" description="Helical" evidence="7">
    <location>
        <begin position="115"/>
        <end position="133"/>
    </location>
</feature>
<dbReference type="Pfam" id="PF12801">
    <property type="entry name" value="Fer4_5"/>
    <property type="match status" value="2"/>
</dbReference>
<accession>A0A1G7M0I1</accession>
<evidence type="ECO:0000256" key="4">
    <source>
        <dbReference type="ARBA" id="ARBA00022982"/>
    </source>
</evidence>
<evidence type="ECO:0000256" key="6">
    <source>
        <dbReference type="ARBA" id="ARBA00023014"/>
    </source>
</evidence>
<feature type="domain" description="4Fe-4S ferredoxin-type" evidence="8">
    <location>
        <begin position="192"/>
        <end position="215"/>
    </location>
</feature>
<feature type="transmembrane region" description="Helical" evidence="7">
    <location>
        <begin position="70"/>
        <end position="95"/>
    </location>
</feature>
<dbReference type="Proteomes" id="UP000243333">
    <property type="component" value="Unassembled WGS sequence"/>
</dbReference>
<dbReference type="PANTHER" id="PTHR30176:SF3">
    <property type="entry name" value="FERREDOXIN-TYPE PROTEIN NAPH"/>
    <property type="match status" value="1"/>
</dbReference>
<dbReference type="InterPro" id="IPR017900">
    <property type="entry name" value="4Fe4S_Fe_S_CS"/>
</dbReference>
<evidence type="ECO:0000313" key="9">
    <source>
        <dbReference type="EMBL" id="SDF54699.1"/>
    </source>
</evidence>
<evidence type="ECO:0000256" key="2">
    <source>
        <dbReference type="ARBA" id="ARBA00022485"/>
    </source>
</evidence>
<organism evidence="9 10">
    <name type="scientific">Sporolituus thermophilus DSM 23256</name>
    <dbReference type="NCBI Taxonomy" id="1123285"/>
    <lineage>
        <taxon>Bacteria</taxon>
        <taxon>Bacillati</taxon>
        <taxon>Bacillota</taxon>
        <taxon>Negativicutes</taxon>
        <taxon>Selenomonadales</taxon>
        <taxon>Sporomusaceae</taxon>
        <taxon>Sporolituus</taxon>
    </lineage>
</organism>
<dbReference type="Gene3D" id="3.30.70.20">
    <property type="match status" value="1"/>
</dbReference>
<evidence type="ECO:0000256" key="7">
    <source>
        <dbReference type="SAM" id="Phobius"/>
    </source>
</evidence>
<evidence type="ECO:0000256" key="3">
    <source>
        <dbReference type="ARBA" id="ARBA00022723"/>
    </source>
</evidence>
<keyword evidence="4" id="KW-0249">Electron transport</keyword>
<dbReference type="Pfam" id="PF13187">
    <property type="entry name" value="Fer4_9"/>
    <property type="match status" value="1"/>
</dbReference>
<proteinExistence type="predicted"/>
<protein>
    <submittedName>
        <fullName evidence="9">Ferredoxin-type protein NapH</fullName>
    </submittedName>
</protein>
<dbReference type="GO" id="GO:0051539">
    <property type="term" value="F:4 iron, 4 sulfur cluster binding"/>
    <property type="evidence" value="ECO:0007669"/>
    <property type="project" value="UniProtKB-KW"/>
</dbReference>
<dbReference type="GO" id="GO:0046872">
    <property type="term" value="F:metal ion binding"/>
    <property type="evidence" value="ECO:0007669"/>
    <property type="project" value="UniProtKB-KW"/>
</dbReference>
<evidence type="ECO:0000256" key="5">
    <source>
        <dbReference type="ARBA" id="ARBA00023004"/>
    </source>
</evidence>
<dbReference type="PANTHER" id="PTHR30176">
    <property type="entry name" value="FERREDOXIN-TYPE PROTEIN NAPH"/>
    <property type="match status" value="1"/>
</dbReference>
<keyword evidence="6" id="KW-0411">Iron-sulfur</keyword>
<dbReference type="InterPro" id="IPR017896">
    <property type="entry name" value="4Fe4S_Fe-S-bd"/>
</dbReference>
<dbReference type="AlphaFoldDB" id="A0A1G7M0I1"/>
<dbReference type="SUPFAM" id="SSF54862">
    <property type="entry name" value="4Fe-4S ferredoxins"/>
    <property type="match status" value="1"/>
</dbReference>
<keyword evidence="3" id="KW-0479">Metal-binding</keyword>
<keyword evidence="7" id="KW-1133">Transmembrane helix</keyword>
<keyword evidence="7" id="KW-0472">Membrane</keyword>
<name>A0A1G7M0I1_9FIRM</name>
<dbReference type="OrthoDB" id="9806398at2"/>
<sequence length="266" mass="29220">MRLDIKILRKLIQFSAVGILTLPLWWPGNPIWLGTYLSSRFFGVAFTDPLAALEVMLASREFIWPLFWSVLPLVAVAIVLGRIFCSWICPLNTVFELAAAIRKPARKLENGWQPYLLLGGFVLLAGAVSLPVFTMMSPIGILSRALVLGTGLEIIVPILLVALELVYAQKTWCKKACPVGALYGILSRFRILRLKMDDAKCNNCGACYSTCSMGVDVGSAKPLDIMNCTNCGDCIGVCPNDAINYCWFARQKGGAIKDESFTSDSR</sequence>
<evidence type="ECO:0000313" key="10">
    <source>
        <dbReference type="Proteomes" id="UP000243333"/>
    </source>
</evidence>
<keyword evidence="2" id="KW-0004">4Fe-4S</keyword>
<dbReference type="EMBL" id="FNBU01000014">
    <property type="protein sequence ID" value="SDF54699.1"/>
    <property type="molecule type" value="Genomic_DNA"/>
</dbReference>
<dbReference type="GO" id="GO:0005886">
    <property type="term" value="C:plasma membrane"/>
    <property type="evidence" value="ECO:0007669"/>
    <property type="project" value="TreeGrafter"/>
</dbReference>
<keyword evidence="5" id="KW-0408">Iron</keyword>
<reference evidence="10" key="1">
    <citation type="submission" date="2016-10" db="EMBL/GenBank/DDBJ databases">
        <authorList>
            <person name="Varghese N."/>
            <person name="Submissions S."/>
        </authorList>
    </citation>
    <scope>NUCLEOTIDE SEQUENCE [LARGE SCALE GENOMIC DNA]</scope>
    <source>
        <strain evidence="10">DSM 23256</strain>
    </source>
</reference>
<feature type="transmembrane region" description="Helical" evidence="7">
    <location>
        <begin position="145"/>
        <end position="168"/>
    </location>
</feature>
<feature type="domain" description="4Fe-4S ferredoxin-type" evidence="8">
    <location>
        <begin position="218"/>
        <end position="248"/>
    </location>
</feature>
<dbReference type="InterPro" id="IPR051684">
    <property type="entry name" value="Electron_Trans/Redox"/>
</dbReference>
<evidence type="ECO:0000256" key="1">
    <source>
        <dbReference type="ARBA" id="ARBA00022448"/>
    </source>
</evidence>
<dbReference type="PROSITE" id="PS51379">
    <property type="entry name" value="4FE4S_FER_2"/>
    <property type="match status" value="2"/>
</dbReference>
<evidence type="ECO:0000259" key="8">
    <source>
        <dbReference type="PROSITE" id="PS51379"/>
    </source>
</evidence>
<dbReference type="RefSeq" id="WP_093690380.1">
    <property type="nucleotide sequence ID" value="NZ_FNBU01000014.1"/>
</dbReference>
<gene>
    <name evidence="9" type="ORF">SAMN05660235_01957</name>
</gene>
<dbReference type="PROSITE" id="PS00198">
    <property type="entry name" value="4FE4S_FER_1"/>
    <property type="match status" value="1"/>
</dbReference>
<keyword evidence="10" id="KW-1185">Reference proteome</keyword>
<keyword evidence="7" id="KW-0812">Transmembrane</keyword>
<feature type="transmembrane region" description="Helical" evidence="7">
    <location>
        <begin position="7"/>
        <end position="26"/>
    </location>
</feature>
<dbReference type="STRING" id="1123285.SAMN05660235_01957"/>